<dbReference type="EMBL" id="BMJT01000001">
    <property type="protein sequence ID" value="GGG13353.1"/>
    <property type="molecule type" value="Genomic_DNA"/>
</dbReference>
<sequence>MNRLCTICARGGSKGVVNKNIKLLLGKPLIAHTIIQAKKSGLFNYVAVSSDSEEILSVAKAWGADILIKRPDELATDQAAKLPVIRHALKTAEQQTGQTFHIHVDLDATSPLRNVRDIHGAVNMLENDNKITNVITGAPARRSPYFNLVELNTEGYVELSKELSTSIARRQDSPKCYDMNASIYIWRREVLLEEDKVILPKTALYEMPEERSIDIDSPLDFDFVEFLATKRGEL</sequence>
<dbReference type="SUPFAM" id="SSF53448">
    <property type="entry name" value="Nucleotide-diphospho-sugar transferases"/>
    <property type="match status" value="1"/>
</dbReference>
<name>A0A917D8H1_9BACI</name>
<comment type="caution">
    <text evidence="1">The sequence shown here is derived from an EMBL/GenBank/DDBJ whole genome shotgun (WGS) entry which is preliminary data.</text>
</comment>
<dbReference type="PANTHER" id="PTHR21485:SF6">
    <property type="entry name" value="N-ACYLNEURAMINATE CYTIDYLYLTRANSFERASE-RELATED"/>
    <property type="match status" value="1"/>
</dbReference>
<dbReference type="AlphaFoldDB" id="A0A917D8H1"/>
<gene>
    <name evidence="1" type="primary">ptmB</name>
    <name evidence="1" type="ORF">GCM10007425_04530</name>
</gene>
<dbReference type="PANTHER" id="PTHR21485">
    <property type="entry name" value="HAD SUPERFAMILY MEMBERS CMAS AND KDSC"/>
    <property type="match status" value="1"/>
</dbReference>
<dbReference type="GO" id="GO:0008781">
    <property type="term" value="F:N-acylneuraminate cytidylyltransferase activity"/>
    <property type="evidence" value="ECO:0007669"/>
    <property type="project" value="TreeGrafter"/>
</dbReference>
<dbReference type="Pfam" id="PF02348">
    <property type="entry name" value="CTP_transf_3"/>
    <property type="match status" value="1"/>
</dbReference>
<dbReference type="Gene3D" id="3.90.550.10">
    <property type="entry name" value="Spore Coat Polysaccharide Biosynthesis Protein SpsA, Chain A"/>
    <property type="match status" value="1"/>
</dbReference>
<proteinExistence type="predicted"/>
<evidence type="ECO:0000313" key="2">
    <source>
        <dbReference type="Proteomes" id="UP000616608"/>
    </source>
</evidence>
<reference evidence="1" key="2">
    <citation type="submission" date="2020-09" db="EMBL/GenBank/DDBJ databases">
        <authorList>
            <person name="Sun Q."/>
            <person name="Zhou Y."/>
        </authorList>
    </citation>
    <scope>NUCLEOTIDE SEQUENCE</scope>
    <source>
        <strain evidence="1">CGMCC 1.15760</strain>
    </source>
</reference>
<accession>A0A917D8H1</accession>
<dbReference type="InterPro" id="IPR050793">
    <property type="entry name" value="CMP-NeuNAc_synthase"/>
</dbReference>
<dbReference type="RefSeq" id="WP_188613388.1">
    <property type="nucleotide sequence ID" value="NZ_BMJT01000001.1"/>
</dbReference>
<dbReference type="InterPro" id="IPR029044">
    <property type="entry name" value="Nucleotide-diphossugar_trans"/>
</dbReference>
<reference evidence="1" key="1">
    <citation type="journal article" date="2014" name="Int. J. Syst. Evol. Microbiol.">
        <title>Complete genome sequence of Corynebacterium casei LMG S-19264T (=DSM 44701T), isolated from a smear-ripened cheese.</title>
        <authorList>
            <consortium name="US DOE Joint Genome Institute (JGI-PGF)"/>
            <person name="Walter F."/>
            <person name="Albersmeier A."/>
            <person name="Kalinowski J."/>
            <person name="Ruckert C."/>
        </authorList>
    </citation>
    <scope>NUCLEOTIDE SEQUENCE</scope>
    <source>
        <strain evidence="1">CGMCC 1.15760</strain>
    </source>
</reference>
<evidence type="ECO:0000313" key="1">
    <source>
        <dbReference type="EMBL" id="GGG13353.1"/>
    </source>
</evidence>
<protein>
    <submittedName>
        <fullName evidence="1">Posttranslational modification protein</fullName>
    </submittedName>
</protein>
<dbReference type="InterPro" id="IPR003329">
    <property type="entry name" value="Cytidylyl_trans"/>
</dbReference>
<dbReference type="CDD" id="cd02513">
    <property type="entry name" value="CMP-NeuAc_Synthase"/>
    <property type="match status" value="1"/>
</dbReference>
<keyword evidence="2" id="KW-1185">Reference proteome</keyword>
<organism evidence="1 2">
    <name type="scientific">Lysinibacillus alkalisoli</name>
    <dbReference type="NCBI Taxonomy" id="1911548"/>
    <lineage>
        <taxon>Bacteria</taxon>
        <taxon>Bacillati</taxon>
        <taxon>Bacillota</taxon>
        <taxon>Bacilli</taxon>
        <taxon>Bacillales</taxon>
        <taxon>Bacillaceae</taxon>
        <taxon>Lysinibacillus</taxon>
    </lineage>
</organism>
<dbReference type="Proteomes" id="UP000616608">
    <property type="component" value="Unassembled WGS sequence"/>
</dbReference>